<sequence length="82" mass="8569">MAVAKYECAPLIIDILTSVSCSGQDLKKSLEAKKANKANSKESNKLRMSVVDTRNSVVGSAFTRRTGSPGSPEGSTPLGGLL</sequence>
<reference evidence="2 3" key="1">
    <citation type="journal article" date="2015" name="Genome Biol.">
        <title>Comparative genomics of Steinernema reveals deeply conserved gene regulatory networks.</title>
        <authorList>
            <person name="Dillman A.R."/>
            <person name="Macchietto M."/>
            <person name="Porter C.F."/>
            <person name="Rogers A."/>
            <person name="Williams B."/>
            <person name="Antoshechkin I."/>
            <person name="Lee M.M."/>
            <person name="Goodwin Z."/>
            <person name="Lu X."/>
            <person name="Lewis E.E."/>
            <person name="Goodrich-Blair H."/>
            <person name="Stock S.P."/>
            <person name="Adams B.J."/>
            <person name="Sternberg P.W."/>
            <person name="Mortazavi A."/>
        </authorList>
    </citation>
    <scope>NUCLEOTIDE SEQUENCE [LARGE SCALE GENOMIC DNA]</scope>
    <source>
        <strain evidence="2 3">ALL</strain>
    </source>
</reference>
<keyword evidence="3" id="KW-1185">Reference proteome</keyword>
<proteinExistence type="predicted"/>
<dbReference type="AlphaFoldDB" id="A0A4U5M7Q7"/>
<evidence type="ECO:0000313" key="3">
    <source>
        <dbReference type="Proteomes" id="UP000298663"/>
    </source>
</evidence>
<accession>A0A4U5M7Q7</accession>
<reference evidence="2 3" key="2">
    <citation type="journal article" date="2019" name="G3 (Bethesda)">
        <title>Hybrid Assembly of the Genome of the Entomopathogenic Nematode Steinernema carpocapsae Identifies the X-Chromosome.</title>
        <authorList>
            <person name="Serra L."/>
            <person name="Macchietto M."/>
            <person name="Macias-Munoz A."/>
            <person name="McGill C.J."/>
            <person name="Rodriguez I.M."/>
            <person name="Rodriguez B."/>
            <person name="Murad R."/>
            <person name="Mortazavi A."/>
        </authorList>
    </citation>
    <scope>NUCLEOTIDE SEQUENCE [LARGE SCALE GENOMIC DNA]</scope>
    <source>
        <strain evidence="2 3">ALL</strain>
    </source>
</reference>
<gene>
    <name evidence="2" type="ORF">L596_025419</name>
</gene>
<evidence type="ECO:0000313" key="2">
    <source>
        <dbReference type="EMBL" id="TKR64950.1"/>
    </source>
</evidence>
<feature type="compositionally biased region" description="Polar residues" evidence="1">
    <location>
        <begin position="59"/>
        <end position="69"/>
    </location>
</feature>
<name>A0A4U5M7Q7_STECR</name>
<organism evidence="2 3">
    <name type="scientific">Steinernema carpocapsae</name>
    <name type="common">Entomopathogenic nematode</name>
    <dbReference type="NCBI Taxonomy" id="34508"/>
    <lineage>
        <taxon>Eukaryota</taxon>
        <taxon>Metazoa</taxon>
        <taxon>Ecdysozoa</taxon>
        <taxon>Nematoda</taxon>
        <taxon>Chromadorea</taxon>
        <taxon>Rhabditida</taxon>
        <taxon>Tylenchina</taxon>
        <taxon>Panagrolaimomorpha</taxon>
        <taxon>Strongyloidoidea</taxon>
        <taxon>Steinernematidae</taxon>
        <taxon>Steinernema</taxon>
    </lineage>
</organism>
<feature type="region of interest" description="Disordered" evidence="1">
    <location>
        <begin position="59"/>
        <end position="82"/>
    </location>
</feature>
<dbReference type="EMBL" id="AZBU02000009">
    <property type="protein sequence ID" value="TKR64950.1"/>
    <property type="molecule type" value="Genomic_DNA"/>
</dbReference>
<evidence type="ECO:0000256" key="1">
    <source>
        <dbReference type="SAM" id="MobiDB-lite"/>
    </source>
</evidence>
<comment type="caution">
    <text evidence="2">The sequence shown here is derived from an EMBL/GenBank/DDBJ whole genome shotgun (WGS) entry which is preliminary data.</text>
</comment>
<dbReference type="Proteomes" id="UP000298663">
    <property type="component" value="Unassembled WGS sequence"/>
</dbReference>
<protein>
    <submittedName>
        <fullName evidence="2">Uncharacterized protein</fullName>
    </submittedName>
</protein>